<name>M5RIM3_9BACT</name>
<protein>
    <submittedName>
        <fullName evidence="1">Uncharacterized protein</fullName>
    </submittedName>
</protein>
<comment type="caution">
    <text evidence="1">The sequence shown here is derived from an EMBL/GenBank/DDBJ whole genome shotgun (WGS) entry which is preliminary data.</text>
</comment>
<dbReference type="AlphaFoldDB" id="M5RIM3"/>
<sequence length="41" mass="4515">MSFVGFQYFVGKILWANDFRGAVCSTKRLLCGKAMVGGSRI</sequence>
<evidence type="ECO:0000313" key="1">
    <source>
        <dbReference type="EMBL" id="EMI19051.1"/>
    </source>
</evidence>
<gene>
    <name evidence="1" type="ORF">RMSM_04027</name>
</gene>
<keyword evidence="2" id="KW-1185">Reference proteome</keyword>
<dbReference type="PATRIC" id="fig|1265738.3.peg.4029"/>
<reference evidence="1 2" key="1">
    <citation type="journal article" date="2013" name="Mar. Genomics">
        <title>Expression of sulfatases in Rhodopirellula baltica and the diversity of sulfatases in the genus Rhodopirellula.</title>
        <authorList>
            <person name="Wegner C.E."/>
            <person name="Richter-Heitmann T."/>
            <person name="Klindworth A."/>
            <person name="Klockow C."/>
            <person name="Richter M."/>
            <person name="Achstetter T."/>
            <person name="Glockner F.O."/>
            <person name="Harder J."/>
        </authorList>
    </citation>
    <scope>NUCLEOTIDE SEQUENCE [LARGE SCALE GENOMIC DNA]</scope>
    <source>
        <strain evidence="1 2">SM1</strain>
    </source>
</reference>
<evidence type="ECO:0000313" key="2">
    <source>
        <dbReference type="Proteomes" id="UP000011991"/>
    </source>
</evidence>
<dbReference type="EMBL" id="ANOG01000580">
    <property type="protein sequence ID" value="EMI19051.1"/>
    <property type="molecule type" value="Genomic_DNA"/>
</dbReference>
<accession>M5RIM3</accession>
<dbReference type="Proteomes" id="UP000011991">
    <property type="component" value="Unassembled WGS sequence"/>
</dbReference>
<organism evidence="1 2">
    <name type="scientific">Rhodopirellula maiorica SM1</name>
    <dbReference type="NCBI Taxonomy" id="1265738"/>
    <lineage>
        <taxon>Bacteria</taxon>
        <taxon>Pseudomonadati</taxon>
        <taxon>Planctomycetota</taxon>
        <taxon>Planctomycetia</taxon>
        <taxon>Pirellulales</taxon>
        <taxon>Pirellulaceae</taxon>
        <taxon>Novipirellula</taxon>
    </lineage>
</organism>
<proteinExistence type="predicted"/>